<dbReference type="InterPro" id="IPR036388">
    <property type="entry name" value="WH-like_DNA-bd_sf"/>
</dbReference>
<proteinExistence type="predicted"/>
<dbReference type="SUPFAM" id="SSF46785">
    <property type="entry name" value="Winged helix' DNA-binding domain"/>
    <property type="match status" value="1"/>
</dbReference>
<dbReference type="RefSeq" id="WP_109228168.1">
    <property type="nucleotide sequence ID" value="NZ_PYHR01000002.1"/>
</dbReference>
<accession>A0A2U1ZS17</accession>
<dbReference type="InterPro" id="IPR021660">
    <property type="entry name" value="DUF3253"/>
</dbReference>
<dbReference type="OrthoDB" id="34459at2"/>
<evidence type="ECO:0000313" key="3">
    <source>
        <dbReference type="Proteomes" id="UP000245166"/>
    </source>
</evidence>
<name>A0A2U1ZS17_9MICO</name>
<organism evidence="2 3">
    <name type="scientific">Serinibacter arcticus</name>
    <dbReference type="NCBI Taxonomy" id="1655435"/>
    <lineage>
        <taxon>Bacteria</taxon>
        <taxon>Bacillati</taxon>
        <taxon>Actinomycetota</taxon>
        <taxon>Actinomycetes</taxon>
        <taxon>Micrococcales</taxon>
        <taxon>Beutenbergiaceae</taxon>
        <taxon>Serinibacter</taxon>
    </lineage>
</organism>
<comment type="caution">
    <text evidence="2">The sequence shown here is derived from an EMBL/GenBank/DDBJ whole genome shotgun (WGS) entry which is preliminary data.</text>
</comment>
<dbReference type="Gene3D" id="1.10.10.10">
    <property type="entry name" value="Winged helix-like DNA-binding domain superfamily/Winged helix DNA-binding domain"/>
    <property type="match status" value="1"/>
</dbReference>
<feature type="region of interest" description="Disordered" evidence="1">
    <location>
        <begin position="1"/>
        <end position="39"/>
    </location>
</feature>
<dbReference type="AlphaFoldDB" id="A0A2U1ZS17"/>
<evidence type="ECO:0000313" key="2">
    <source>
        <dbReference type="EMBL" id="PWD49785.1"/>
    </source>
</evidence>
<dbReference type="Proteomes" id="UP000245166">
    <property type="component" value="Unassembled WGS sequence"/>
</dbReference>
<sequence length="176" mass="18623">MTTSGSSASGDEQGSGPETTPDGHHVVIDGRRWRATDPGIPDTLAAELRSALMTGRRGVGAAKRAEEDTAPHRRIVDDAKVALGERGAPWWEPATEEDRRRRIAATIRTLAAARAPGTTCPSDAARVVGGEAWRPLMPTVRAVAEELAAAGEIVVTQGGEPVRAPWRGPVRLGRPD</sequence>
<protein>
    <submittedName>
        <fullName evidence="2">DUF3253 domain-containing protein</fullName>
    </submittedName>
</protein>
<dbReference type="InterPro" id="IPR036390">
    <property type="entry name" value="WH_DNA-bd_sf"/>
</dbReference>
<keyword evidence="3" id="KW-1185">Reference proteome</keyword>
<dbReference type="Pfam" id="PF11625">
    <property type="entry name" value="DUF3253"/>
    <property type="match status" value="1"/>
</dbReference>
<dbReference type="EMBL" id="PYHR01000002">
    <property type="protein sequence ID" value="PWD49785.1"/>
    <property type="molecule type" value="Genomic_DNA"/>
</dbReference>
<reference evidence="2 3" key="1">
    <citation type="submission" date="2018-03" db="EMBL/GenBank/DDBJ databases">
        <title>Genome assembly of novel Miniimonas species PCH200.</title>
        <authorList>
            <person name="Thakur V."/>
            <person name="Kumar V."/>
            <person name="Singh D."/>
        </authorList>
    </citation>
    <scope>NUCLEOTIDE SEQUENCE [LARGE SCALE GENOMIC DNA]</scope>
    <source>
        <strain evidence="2 3">PCH200</strain>
    </source>
</reference>
<feature type="compositionally biased region" description="Basic and acidic residues" evidence="1">
    <location>
        <begin position="21"/>
        <end position="35"/>
    </location>
</feature>
<feature type="compositionally biased region" description="Polar residues" evidence="1">
    <location>
        <begin position="1"/>
        <end position="18"/>
    </location>
</feature>
<gene>
    <name evidence="2" type="ORF">C8046_02825</name>
</gene>
<evidence type="ECO:0000256" key="1">
    <source>
        <dbReference type="SAM" id="MobiDB-lite"/>
    </source>
</evidence>